<sequence length="56" mass="6854">MQYIFYLYFRLDFSGIMQYAYCVSGRVCVFPEYCYKFRRFQANFKFVAKFKNGGKL</sequence>
<dbReference type="EMBL" id="CAJEWN010000015">
    <property type="protein sequence ID" value="CAD2134348.1"/>
    <property type="molecule type" value="Genomic_DNA"/>
</dbReference>
<protein>
    <submittedName>
        <fullName evidence="1">Uncharacterized protein</fullName>
    </submittedName>
</protein>
<dbReference type="Proteomes" id="UP000580250">
    <property type="component" value="Unassembled WGS sequence"/>
</dbReference>
<evidence type="ECO:0000313" key="1">
    <source>
        <dbReference type="EMBL" id="CAD2134348.1"/>
    </source>
</evidence>
<gene>
    <name evidence="1" type="ORF">MENT_LOCUS4350</name>
</gene>
<organism evidence="1 2">
    <name type="scientific">Meloidogyne enterolobii</name>
    <name type="common">Root-knot nematode worm</name>
    <name type="synonym">Meloidogyne mayaguensis</name>
    <dbReference type="NCBI Taxonomy" id="390850"/>
    <lineage>
        <taxon>Eukaryota</taxon>
        <taxon>Metazoa</taxon>
        <taxon>Ecdysozoa</taxon>
        <taxon>Nematoda</taxon>
        <taxon>Chromadorea</taxon>
        <taxon>Rhabditida</taxon>
        <taxon>Tylenchina</taxon>
        <taxon>Tylenchomorpha</taxon>
        <taxon>Tylenchoidea</taxon>
        <taxon>Meloidogynidae</taxon>
        <taxon>Meloidogyninae</taxon>
        <taxon>Meloidogyne</taxon>
    </lineage>
</organism>
<reference evidence="1 2" key="1">
    <citation type="submission" date="2020-08" db="EMBL/GenBank/DDBJ databases">
        <authorList>
            <person name="Koutsovoulos G."/>
            <person name="Danchin GJ E."/>
        </authorList>
    </citation>
    <scope>NUCLEOTIDE SEQUENCE [LARGE SCALE GENOMIC DNA]</scope>
</reference>
<proteinExistence type="predicted"/>
<evidence type="ECO:0000313" key="2">
    <source>
        <dbReference type="Proteomes" id="UP000580250"/>
    </source>
</evidence>
<name>A0A6V7TX14_MELEN</name>
<accession>A0A6V7TX14</accession>
<comment type="caution">
    <text evidence="1">The sequence shown here is derived from an EMBL/GenBank/DDBJ whole genome shotgun (WGS) entry which is preliminary data.</text>
</comment>
<dbReference type="AlphaFoldDB" id="A0A6V7TX14"/>